<feature type="binding site" evidence="8">
    <location>
        <position position="54"/>
    </location>
    <ligand>
        <name>[4Fe-4S] cluster</name>
        <dbReference type="ChEBI" id="CHEBI:49883"/>
        <label>1</label>
    </ligand>
</feature>
<proteinExistence type="inferred from homology"/>
<evidence type="ECO:0000313" key="11">
    <source>
        <dbReference type="EMBL" id="EFX42321.1"/>
    </source>
</evidence>
<name>E7G2T5_9HELI</name>
<evidence type="ECO:0000259" key="10">
    <source>
        <dbReference type="PROSITE" id="PS51918"/>
    </source>
</evidence>
<dbReference type="SFLD" id="SFLDG01082">
    <property type="entry name" value="B12-binding_domain_containing"/>
    <property type="match status" value="1"/>
</dbReference>
<feature type="domain" description="Radical SAM core" evidence="10">
    <location>
        <begin position="140"/>
        <end position="371"/>
    </location>
</feature>
<feature type="binding site" evidence="8">
    <location>
        <position position="20"/>
    </location>
    <ligand>
        <name>[4Fe-4S] cluster</name>
        <dbReference type="ChEBI" id="CHEBI:49883"/>
        <label>1</label>
    </ligand>
</feature>
<sequence length="440" mass="49332">MGSRHTGGLVPKLYLVSLGCSKNLVDSEVMLGRLANYDLTQEINLADVIIINTCGFIQAAKEESVRVLLEAINGRKEGALVVASGCLSERYKKQLAAELPEIDIFTGVGDYDRIDALLTSKQSQFSKRVFLAGEQKRTITGSKVHAYVKLSEGCNQNCSFCAIPSFKGRLQSKSIERILKEVEILAKQGFSDISFIAQDSSSYLLDQNVKDGLIKLIKAIDTQQMIKSARIFYLYPTSTTLELIESIANSPIFANYFDMPIQHISDRMLKTMRRNSNKANHLKLLEAMHAIPNRFLRTTLLLGHPHENSSDIEELQDFLQSFSFDRINLFAFSAEENTAAYKWPQLSQEDISARLDQINPLIEQQVQNSMQGLVGQTLEVIVEGLSEDGLFLKARDRRWGLEIDGEILINESLLDKIPPGYYKVLCHTYKEGVLLGRIVG</sequence>
<dbReference type="SFLD" id="SFLDS00029">
    <property type="entry name" value="Radical_SAM"/>
    <property type="match status" value="1"/>
</dbReference>
<comment type="similarity">
    <text evidence="8">Belongs to the methylthiotransferase family. RimO subfamily.</text>
</comment>
<dbReference type="SUPFAM" id="SSF102114">
    <property type="entry name" value="Radical SAM enzymes"/>
    <property type="match status" value="1"/>
</dbReference>
<dbReference type="PANTHER" id="PTHR43837">
    <property type="entry name" value="RIBOSOMAL PROTEIN S12 METHYLTHIOTRANSFERASE RIMO"/>
    <property type="match status" value="1"/>
</dbReference>
<evidence type="ECO:0000256" key="8">
    <source>
        <dbReference type="HAMAP-Rule" id="MF_01865"/>
    </source>
</evidence>
<feature type="binding site" evidence="8">
    <location>
        <position position="158"/>
    </location>
    <ligand>
        <name>[4Fe-4S] cluster</name>
        <dbReference type="ChEBI" id="CHEBI:49883"/>
        <label>2</label>
        <note>4Fe-4S-S-AdoMet</note>
    </ligand>
</feature>
<comment type="function">
    <text evidence="8">Catalyzes the methylthiolation of an aspartic acid residue of ribosomal protein uS12.</text>
</comment>
<dbReference type="InterPro" id="IPR020612">
    <property type="entry name" value="Methylthiotransferase_CS"/>
</dbReference>
<dbReference type="GO" id="GO:0006400">
    <property type="term" value="P:tRNA modification"/>
    <property type="evidence" value="ECO:0007669"/>
    <property type="project" value="InterPro"/>
</dbReference>
<dbReference type="GO" id="GO:0051539">
    <property type="term" value="F:4 iron, 4 sulfur cluster binding"/>
    <property type="evidence" value="ECO:0007669"/>
    <property type="project" value="UniProtKB-UniRule"/>
</dbReference>
<dbReference type="CDD" id="cd01335">
    <property type="entry name" value="Radical_SAM"/>
    <property type="match status" value="1"/>
</dbReference>
<dbReference type="GO" id="GO:0035599">
    <property type="term" value="F:aspartic acid methylthiotransferase activity"/>
    <property type="evidence" value="ECO:0007669"/>
    <property type="project" value="TreeGrafter"/>
</dbReference>
<dbReference type="Pfam" id="PF04055">
    <property type="entry name" value="Radical_SAM"/>
    <property type="match status" value="1"/>
</dbReference>
<dbReference type="GO" id="GO:0046872">
    <property type="term" value="F:metal ion binding"/>
    <property type="evidence" value="ECO:0007669"/>
    <property type="project" value="UniProtKB-KW"/>
</dbReference>
<dbReference type="InterPro" id="IPR058240">
    <property type="entry name" value="rSAM_sf"/>
</dbReference>
<dbReference type="Gene3D" id="3.40.50.12160">
    <property type="entry name" value="Methylthiotransferase, N-terminal domain"/>
    <property type="match status" value="1"/>
</dbReference>
<comment type="caution">
    <text evidence="11">The sequence shown here is derived from an EMBL/GenBank/DDBJ whole genome shotgun (WGS) entry which is preliminary data.</text>
</comment>
<dbReference type="Proteomes" id="UP000054093">
    <property type="component" value="Unassembled WGS sequence"/>
</dbReference>
<dbReference type="InterPro" id="IPR006638">
    <property type="entry name" value="Elp3/MiaA/NifB-like_rSAM"/>
</dbReference>
<keyword evidence="4 8" id="KW-0949">S-adenosyl-L-methionine</keyword>
<dbReference type="InterPro" id="IPR007197">
    <property type="entry name" value="rSAM"/>
</dbReference>
<feature type="binding site" evidence="8">
    <location>
        <position position="86"/>
    </location>
    <ligand>
        <name>[4Fe-4S] cluster</name>
        <dbReference type="ChEBI" id="CHEBI:49883"/>
        <label>1</label>
    </ligand>
</feature>
<evidence type="ECO:0000256" key="1">
    <source>
        <dbReference type="ARBA" id="ARBA00022485"/>
    </source>
</evidence>
<evidence type="ECO:0000256" key="6">
    <source>
        <dbReference type="ARBA" id="ARBA00023004"/>
    </source>
</evidence>
<evidence type="ECO:0000256" key="7">
    <source>
        <dbReference type="ARBA" id="ARBA00023014"/>
    </source>
</evidence>
<dbReference type="InterPro" id="IPR005839">
    <property type="entry name" value="Methylthiotransferase"/>
</dbReference>
<keyword evidence="6 8" id="KW-0408">Iron</keyword>
<dbReference type="Pfam" id="PF00919">
    <property type="entry name" value="UPF0004"/>
    <property type="match status" value="1"/>
</dbReference>
<dbReference type="InterPro" id="IPR013848">
    <property type="entry name" value="Methylthiotransferase_N"/>
</dbReference>
<dbReference type="PROSITE" id="PS51918">
    <property type="entry name" value="RADICAL_SAM"/>
    <property type="match status" value="1"/>
</dbReference>
<dbReference type="InterPro" id="IPR005840">
    <property type="entry name" value="Ribosomal_uS12_MeSTrfase_RimO"/>
</dbReference>
<dbReference type="PROSITE" id="PS51449">
    <property type="entry name" value="MTTASE_N"/>
    <property type="match status" value="1"/>
</dbReference>
<feature type="domain" description="MTTase N-terminal" evidence="9">
    <location>
        <begin position="11"/>
        <end position="123"/>
    </location>
</feature>
<dbReference type="SFLD" id="SFLDG01061">
    <property type="entry name" value="methylthiotransferase"/>
    <property type="match status" value="1"/>
</dbReference>
<keyword evidence="3 8" id="KW-0808">Transferase</keyword>
<evidence type="ECO:0000313" key="12">
    <source>
        <dbReference type="Proteomes" id="UP000054093"/>
    </source>
</evidence>
<organism evidence="11 12">
    <name type="scientific">Helicobacter suis HS5</name>
    <dbReference type="NCBI Taxonomy" id="710394"/>
    <lineage>
        <taxon>Bacteria</taxon>
        <taxon>Pseudomonadati</taxon>
        <taxon>Campylobacterota</taxon>
        <taxon>Epsilonproteobacteria</taxon>
        <taxon>Campylobacterales</taxon>
        <taxon>Helicobacteraceae</taxon>
        <taxon>Helicobacter</taxon>
    </lineage>
</organism>
<dbReference type="InterPro" id="IPR023404">
    <property type="entry name" value="rSAM_horseshoe"/>
</dbReference>
<feature type="binding site" evidence="8">
    <location>
        <position position="161"/>
    </location>
    <ligand>
        <name>[4Fe-4S] cluster</name>
        <dbReference type="ChEBI" id="CHEBI:49883"/>
        <label>2</label>
        <note>4Fe-4S-S-AdoMet</note>
    </ligand>
</feature>
<gene>
    <name evidence="8" type="primary">rimO</name>
    <name evidence="11" type="ORF">HSUHS5_0229</name>
</gene>
<dbReference type="PROSITE" id="PS01278">
    <property type="entry name" value="MTTASE_RADICAL"/>
    <property type="match status" value="1"/>
</dbReference>
<dbReference type="SMART" id="SM00729">
    <property type="entry name" value="Elp3"/>
    <property type="match status" value="1"/>
</dbReference>
<comment type="catalytic activity">
    <reaction evidence="8">
        <text>L-aspartate(89)-[ribosomal protein uS12]-hydrogen + (sulfur carrier)-SH + AH2 + 2 S-adenosyl-L-methionine = 3-methylsulfanyl-L-aspartate(89)-[ribosomal protein uS12]-hydrogen + (sulfur carrier)-H + 5'-deoxyadenosine + L-methionine + A + S-adenosyl-L-homocysteine + 2 H(+)</text>
        <dbReference type="Rhea" id="RHEA:37087"/>
        <dbReference type="Rhea" id="RHEA-COMP:10460"/>
        <dbReference type="Rhea" id="RHEA-COMP:10461"/>
        <dbReference type="Rhea" id="RHEA-COMP:14737"/>
        <dbReference type="Rhea" id="RHEA-COMP:14739"/>
        <dbReference type="ChEBI" id="CHEBI:13193"/>
        <dbReference type="ChEBI" id="CHEBI:15378"/>
        <dbReference type="ChEBI" id="CHEBI:17319"/>
        <dbReference type="ChEBI" id="CHEBI:17499"/>
        <dbReference type="ChEBI" id="CHEBI:29917"/>
        <dbReference type="ChEBI" id="CHEBI:29961"/>
        <dbReference type="ChEBI" id="CHEBI:57844"/>
        <dbReference type="ChEBI" id="CHEBI:57856"/>
        <dbReference type="ChEBI" id="CHEBI:59789"/>
        <dbReference type="ChEBI" id="CHEBI:64428"/>
        <dbReference type="ChEBI" id="CHEBI:73599"/>
        <dbReference type="EC" id="2.8.4.4"/>
    </reaction>
</comment>
<dbReference type="InterPro" id="IPR038135">
    <property type="entry name" value="Methylthiotransferase_N_sf"/>
</dbReference>
<keyword evidence="7 8" id="KW-0411">Iron-sulfur</keyword>
<evidence type="ECO:0000256" key="2">
    <source>
        <dbReference type="ARBA" id="ARBA00022490"/>
    </source>
</evidence>
<comment type="subcellular location">
    <subcellularLocation>
        <location evidence="8">Cytoplasm</location>
    </subcellularLocation>
</comment>
<dbReference type="Gene3D" id="3.80.30.20">
    <property type="entry name" value="tm_1862 like domain"/>
    <property type="match status" value="1"/>
</dbReference>
<dbReference type="EC" id="2.8.4.4" evidence="8"/>
<dbReference type="SFLD" id="SFLDF00274">
    <property type="entry name" value="ribosomal_protein_S12_methylth"/>
    <property type="match status" value="1"/>
</dbReference>
<evidence type="ECO:0000259" key="9">
    <source>
        <dbReference type="PROSITE" id="PS51449"/>
    </source>
</evidence>
<keyword evidence="2 8" id="KW-0963">Cytoplasm</keyword>
<dbReference type="PANTHER" id="PTHR43837:SF1">
    <property type="entry name" value="RIBOSOMAL PROTEIN US12 METHYLTHIOTRANSFERASE RIMO"/>
    <property type="match status" value="1"/>
</dbReference>
<feature type="binding site" evidence="8">
    <location>
        <position position="154"/>
    </location>
    <ligand>
        <name>[4Fe-4S] cluster</name>
        <dbReference type="ChEBI" id="CHEBI:49883"/>
        <label>2</label>
        <note>4Fe-4S-S-AdoMet</note>
    </ligand>
</feature>
<comment type="cofactor">
    <cofactor evidence="8">
        <name>[4Fe-4S] cluster</name>
        <dbReference type="ChEBI" id="CHEBI:49883"/>
    </cofactor>
    <text evidence="8">Binds 2 [4Fe-4S] clusters. One cluster is coordinated with 3 cysteines and an exchangeable S-adenosyl-L-methionine.</text>
</comment>
<dbReference type="HAMAP" id="MF_01865">
    <property type="entry name" value="MTTase_RimO"/>
    <property type="match status" value="1"/>
</dbReference>
<dbReference type="NCBIfam" id="TIGR00089">
    <property type="entry name" value="MiaB/RimO family radical SAM methylthiotransferase"/>
    <property type="match status" value="1"/>
</dbReference>
<evidence type="ECO:0000256" key="5">
    <source>
        <dbReference type="ARBA" id="ARBA00022723"/>
    </source>
</evidence>
<dbReference type="EMBL" id="ADHO01000038">
    <property type="protein sequence ID" value="EFX42321.1"/>
    <property type="molecule type" value="Genomic_DNA"/>
</dbReference>
<dbReference type="GO" id="GO:0005829">
    <property type="term" value="C:cytosol"/>
    <property type="evidence" value="ECO:0007669"/>
    <property type="project" value="TreeGrafter"/>
</dbReference>
<accession>E7G2T5</accession>
<keyword evidence="1 8" id="KW-0004">4Fe-4S</keyword>
<keyword evidence="5 8" id="KW-0479">Metal-binding</keyword>
<dbReference type="GO" id="GO:0103039">
    <property type="term" value="F:protein methylthiotransferase activity"/>
    <property type="evidence" value="ECO:0007669"/>
    <property type="project" value="UniProtKB-EC"/>
</dbReference>
<protein>
    <recommendedName>
        <fullName evidence="8">Ribosomal protein uS12 methylthiotransferase RimO</fullName>
        <shortName evidence="8">uS12 MTTase</shortName>
        <shortName evidence="8">uS12 methylthiotransferase</shortName>
        <ecNumber evidence="8">2.8.4.4</ecNumber>
    </recommendedName>
    <alternativeName>
        <fullName evidence="8">Ribosomal protein uS12 (aspartate-C(3))-methylthiotransferase</fullName>
    </alternativeName>
    <alternativeName>
        <fullName evidence="8">Ribosome maturation factor RimO</fullName>
    </alternativeName>
</protein>
<evidence type="ECO:0000256" key="4">
    <source>
        <dbReference type="ARBA" id="ARBA00022691"/>
    </source>
</evidence>
<dbReference type="AlphaFoldDB" id="E7G2T5"/>
<evidence type="ECO:0000256" key="3">
    <source>
        <dbReference type="ARBA" id="ARBA00022679"/>
    </source>
</evidence>
<reference evidence="11 12" key="1">
    <citation type="journal article" date="2011" name="Vet. Res.">
        <title>Genome sequence of Helicobacter suis supports its role in gastric pathology.</title>
        <authorList>
            <person name="Vermoote M."/>
            <person name="Vandekerckhove T.T."/>
            <person name="Flahou B."/>
            <person name="Pasmans F."/>
            <person name="Smet A."/>
            <person name="De Groote D."/>
            <person name="Van Criekinge W."/>
            <person name="Ducatelle R."/>
            <person name="Haesebrouck F."/>
        </authorList>
    </citation>
    <scope>NUCLEOTIDE SEQUENCE [LARGE SCALE GENOMIC DNA]</scope>
    <source>
        <strain evidence="11 12">HS5</strain>
    </source>
</reference>